<evidence type="ECO:0000313" key="2">
    <source>
        <dbReference type="EMBL" id="KAF2113731.1"/>
    </source>
</evidence>
<feature type="non-terminal residue" evidence="2">
    <location>
        <position position="188"/>
    </location>
</feature>
<sequence length="188" mass="21626">DLFCIDKSSSAELSEAINSMYNWYSNSACCYAFLSDLAPLSNLRHCRWFTRGWTLQELIAPQFIVFYDKDWVISGRKGRPSLMTPVHRNHLFATPDPGFERLLSGITGIPSAVLSESRDLSLRRQYSIAKIMSWAAHRRTTRLEDMAYCLLGLFNINMPLLYGEGEKAFIRLQEEIIKETTDLSLFAW</sequence>
<dbReference type="EMBL" id="ML977327">
    <property type="protein sequence ID" value="KAF2113731.1"/>
    <property type="molecule type" value="Genomic_DNA"/>
</dbReference>
<protein>
    <recommendedName>
        <fullName evidence="1">DUF8212 domain-containing protein</fullName>
    </recommendedName>
</protein>
<dbReference type="PANTHER" id="PTHR10622">
    <property type="entry name" value="HET DOMAIN-CONTAINING PROTEIN"/>
    <property type="match status" value="1"/>
</dbReference>
<accession>A0A6A5Z5X9</accession>
<dbReference type="OrthoDB" id="20872at2759"/>
<dbReference type="AlphaFoldDB" id="A0A6A5Z5X9"/>
<evidence type="ECO:0000313" key="3">
    <source>
        <dbReference type="Proteomes" id="UP000799770"/>
    </source>
</evidence>
<dbReference type="Pfam" id="PF26640">
    <property type="entry name" value="DUF8212"/>
    <property type="match status" value="1"/>
</dbReference>
<dbReference type="Proteomes" id="UP000799770">
    <property type="component" value="Unassembled WGS sequence"/>
</dbReference>
<feature type="non-terminal residue" evidence="2">
    <location>
        <position position="1"/>
    </location>
</feature>
<organism evidence="2 3">
    <name type="scientific">Lophiotrema nucula</name>
    <dbReference type="NCBI Taxonomy" id="690887"/>
    <lineage>
        <taxon>Eukaryota</taxon>
        <taxon>Fungi</taxon>
        <taxon>Dikarya</taxon>
        <taxon>Ascomycota</taxon>
        <taxon>Pezizomycotina</taxon>
        <taxon>Dothideomycetes</taxon>
        <taxon>Pleosporomycetidae</taxon>
        <taxon>Pleosporales</taxon>
        <taxon>Lophiotremataceae</taxon>
        <taxon>Lophiotrema</taxon>
    </lineage>
</organism>
<keyword evidence="3" id="KW-1185">Reference proteome</keyword>
<gene>
    <name evidence="2" type="ORF">BDV96DRAFT_461546</name>
</gene>
<feature type="domain" description="DUF8212" evidence="1">
    <location>
        <begin position="167"/>
        <end position="188"/>
    </location>
</feature>
<evidence type="ECO:0000259" key="1">
    <source>
        <dbReference type="Pfam" id="PF26640"/>
    </source>
</evidence>
<dbReference type="InterPro" id="IPR058525">
    <property type="entry name" value="DUF8212"/>
</dbReference>
<dbReference type="PANTHER" id="PTHR10622:SF10">
    <property type="entry name" value="HET DOMAIN-CONTAINING PROTEIN"/>
    <property type="match status" value="1"/>
</dbReference>
<proteinExistence type="predicted"/>
<name>A0A6A5Z5X9_9PLEO</name>
<reference evidence="2" key="1">
    <citation type="journal article" date="2020" name="Stud. Mycol.">
        <title>101 Dothideomycetes genomes: a test case for predicting lifestyles and emergence of pathogens.</title>
        <authorList>
            <person name="Haridas S."/>
            <person name="Albert R."/>
            <person name="Binder M."/>
            <person name="Bloem J."/>
            <person name="Labutti K."/>
            <person name="Salamov A."/>
            <person name="Andreopoulos B."/>
            <person name="Baker S."/>
            <person name="Barry K."/>
            <person name="Bills G."/>
            <person name="Bluhm B."/>
            <person name="Cannon C."/>
            <person name="Castanera R."/>
            <person name="Culley D."/>
            <person name="Daum C."/>
            <person name="Ezra D."/>
            <person name="Gonzalez J."/>
            <person name="Henrissat B."/>
            <person name="Kuo A."/>
            <person name="Liang C."/>
            <person name="Lipzen A."/>
            <person name="Lutzoni F."/>
            <person name="Magnuson J."/>
            <person name="Mondo S."/>
            <person name="Nolan M."/>
            <person name="Ohm R."/>
            <person name="Pangilinan J."/>
            <person name="Park H.-J."/>
            <person name="Ramirez L."/>
            <person name="Alfaro M."/>
            <person name="Sun H."/>
            <person name="Tritt A."/>
            <person name="Yoshinaga Y."/>
            <person name="Zwiers L.-H."/>
            <person name="Turgeon B."/>
            <person name="Goodwin S."/>
            <person name="Spatafora J."/>
            <person name="Crous P."/>
            <person name="Grigoriev I."/>
        </authorList>
    </citation>
    <scope>NUCLEOTIDE SEQUENCE</scope>
    <source>
        <strain evidence="2">CBS 627.86</strain>
    </source>
</reference>